<evidence type="ECO:0000313" key="1">
    <source>
        <dbReference type="EMBL" id="MCI2227551.1"/>
    </source>
</evidence>
<gene>
    <name evidence="1" type="ORF">MC378_00100</name>
</gene>
<dbReference type="Pfam" id="PF02585">
    <property type="entry name" value="PIG-L"/>
    <property type="match status" value="1"/>
</dbReference>
<protein>
    <submittedName>
        <fullName evidence="1">PIG-L family deacetylase</fullName>
    </submittedName>
</protein>
<dbReference type="AlphaFoldDB" id="A0A9X1VQG9"/>
<dbReference type="PANTHER" id="PTHR12993:SF11">
    <property type="entry name" value="N-ACETYLGLUCOSAMINYL-PHOSPHATIDYLINOSITOL DE-N-ACETYLASE"/>
    <property type="match status" value="1"/>
</dbReference>
<organism evidence="1 2">
    <name type="scientific">Polaribacter marinus</name>
    <dbReference type="NCBI Taxonomy" id="2916838"/>
    <lineage>
        <taxon>Bacteria</taxon>
        <taxon>Pseudomonadati</taxon>
        <taxon>Bacteroidota</taxon>
        <taxon>Flavobacteriia</taxon>
        <taxon>Flavobacteriales</taxon>
        <taxon>Flavobacteriaceae</taxon>
    </lineage>
</organism>
<dbReference type="EMBL" id="JAKQYM010000001">
    <property type="protein sequence ID" value="MCI2227551.1"/>
    <property type="molecule type" value="Genomic_DNA"/>
</dbReference>
<dbReference type="GO" id="GO:0016811">
    <property type="term" value="F:hydrolase activity, acting on carbon-nitrogen (but not peptide) bonds, in linear amides"/>
    <property type="evidence" value="ECO:0007669"/>
    <property type="project" value="TreeGrafter"/>
</dbReference>
<dbReference type="InterPro" id="IPR024078">
    <property type="entry name" value="LmbE-like_dom_sf"/>
</dbReference>
<dbReference type="PANTHER" id="PTHR12993">
    <property type="entry name" value="N-ACETYLGLUCOSAMINYL-PHOSPHATIDYLINOSITOL DE-N-ACETYLASE-RELATED"/>
    <property type="match status" value="1"/>
</dbReference>
<proteinExistence type="predicted"/>
<keyword evidence="2" id="KW-1185">Reference proteome</keyword>
<dbReference type="RefSeq" id="WP_242176670.1">
    <property type="nucleotide sequence ID" value="NZ_JAKQYM010000001.1"/>
</dbReference>
<dbReference type="InterPro" id="IPR003737">
    <property type="entry name" value="GlcNAc_PI_deacetylase-related"/>
</dbReference>
<name>A0A9X1VQG9_9FLAO</name>
<comment type="caution">
    <text evidence="1">The sequence shown here is derived from an EMBL/GenBank/DDBJ whole genome shotgun (WGS) entry which is preliminary data.</text>
</comment>
<dbReference type="Gene3D" id="3.40.50.10320">
    <property type="entry name" value="LmbE-like"/>
    <property type="match status" value="1"/>
</dbReference>
<accession>A0A9X1VQG9</accession>
<dbReference type="Proteomes" id="UP001139369">
    <property type="component" value="Unassembled WGS sequence"/>
</dbReference>
<dbReference type="SUPFAM" id="SSF102588">
    <property type="entry name" value="LmbE-like"/>
    <property type="match status" value="1"/>
</dbReference>
<evidence type="ECO:0000313" key="2">
    <source>
        <dbReference type="Proteomes" id="UP001139369"/>
    </source>
</evidence>
<sequence length="225" mass="25326">MKNKILVIAPHADDEIIGCGGTIAKAISNGSEVFVVIATNASIGAPELFDEKAIDIVRQEALAAHNFLGIKKTFFLDFPAPALNAFPEYKISIELSKIINKLKPNILYLPHPGDLHQDHKAIYRASLVASRPQGEYSIKEIYCYETLSETEWAPRQEKAFVPNMFNDVTDFFEEKLTAMKFFKSQIKEFPHTRSTETFEALAKYRGATVGVKRAESFIVERIIKN</sequence>
<reference evidence="1" key="1">
    <citation type="submission" date="2022-02" db="EMBL/GenBank/DDBJ databases">
        <title>Polaribacter sp. MSW13, isolated from seawater.</title>
        <authorList>
            <person name="Kristyanto S."/>
            <person name="Jung J."/>
            <person name="Jeon C.O."/>
        </authorList>
    </citation>
    <scope>NUCLEOTIDE SEQUENCE</scope>
    <source>
        <strain evidence="1">MSW13</strain>
    </source>
</reference>